<keyword evidence="2" id="KW-1185">Reference proteome</keyword>
<dbReference type="Proteomes" id="UP000826195">
    <property type="component" value="Unassembled WGS sequence"/>
</dbReference>
<organism evidence="1 2">
    <name type="scientific">Cotesia glomerata</name>
    <name type="common">Lepidopteran parasitic wasp</name>
    <name type="synonym">Apanteles glomeratus</name>
    <dbReference type="NCBI Taxonomy" id="32391"/>
    <lineage>
        <taxon>Eukaryota</taxon>
        <taxon>Metazoa</taxon>
        <taxon>Ecdysozoa</taxon>
        <taxon>Arthropoda</taxon>
        <taxon>Hexapoda</taxon>
        <taxon>Insecta</taxon>
        <taxon>Pterygota</taxon>
        <taxon>Neoptera</taxon>
        <taxon>Endopterygota</taxon>
        <taxon>Hymenoptera</taxon>
        <taxon>Apocrita</taxon>
        <taxon>Ichneumonoidea</taxon>
        <taxon>Braconidae</taxon>
        <taxon>Microgastrinae</taxon>
        <taxon>Cotesia</taxon>
    </lineage>
</organism>
<evidence type="ECO:0000313" key="1">
    <source>
        <dbReference type="EMBL" id="KAH0557318.1"/>
    </source>
</evidence>
<dbReference type="EMBL" id="JAHXZJ010000747">
    <property type="protein sequence ID" value="KAH0557318.1"/>
    <property type="molecule type" value="Genomic_DNA"/>
</dbReference>
<protein>
    <submittedName>
        <fullName evidence="1">Uncharacterized protein</fullName>
    </submittedName>
</protein>
<dbReference type="AlphaFoldDB" id="A0AAV7ISI4"/>
<proteinExistence type="predicted"/>
<reference evidence="1 2" key="1">
    <citation type="journal article" date="2021" name="J. Hered.">
        <title>A chromosome-level genome assembly of the parasitoid wasp, Cotesia glomerata (Hymenoptera: Braconidae).</title>
        <authorList>
            <person name="Pinto B.J."/>
            <person name="Weis J.J."/>
            <person name="Gamble T."/>
            <person name="Ode P.J."/>
            <person name="Paul R."/>
            <person name="Zaspel J.M."/>
        </authorList>
    </citation>
    <scope>NUCLEOTIDE SEQUENCE [LARGE SCALE GENOMIC DNA]</scope>
    <source>
        <strain evidence="1">CgM1</strain>
    </source>
</reference>
<comment type="caution">
    <text evidence="1">The sequence shown here is derived from an EMBL/GenBank/DDBJ whole genome shotgun (WGS) entry which is preliminary data.</text>
</comment>
<accession>A0AAV7ISI4</accession>
<evidence type="ECO:0000313" key="2">
    <source>
        <dbReference type="Proteomes" id="UP000826195"/>
    </source>
</evidence>
<sequence length="183" mass="20618">MKFSKASPMALGWLPSERIKQWSAILTTVSILHQHEDVPPSIALVTGSRSLPFNSEPTPTKWIFELIEPTKELVPNLLRLLEDINFEIRVPTTWTIDAAKNVEVLEIENGVSMEFFLEPTNGELGIMRASHNVPHLPLKPSEVLELDPKDPVTLKQQDGSVFSIQRSKSVKFNGKKCGFFKEL</sequence>
<name>A0AAV7ISI4_COTGL</name>
<gene>
    <name evidence="1" type="ORF">KQX54_003934</name>
</gene>